<evidence type="ECO:0000259" key="6">
    <source>
        <dbReference type="Pfam" id="PF13515"/>
    </source>
</evidence>
<evidence type="ECO:0000256" key="3">
    <source>
        <dbReference type="ARBA" id="ARBA00022989"/>
    </source>
</evidence>
<feature type="transmembrane region" description="Helical" evidence="5">
    <location>
        <begin position="149"/>
        <end position="168"/>
    </location>
</feature>
<sequence>MGRMRFPVSRLPRPVPVKAWITDSRLLLAAKTALAVGIAWLVARLVPGVADDYPYYAPLGALISMSPTLMGSVRVGVQTVVSLAIGIVLAGAVILLAEPNVVTIALVVGIGSLIAGSRWLKAGGDYVPVAALFVLIIGGQNADSYSIGYVVQMSVGIVVGLVVNFTIFPPLTIGTAVSRLGEFRALLALHLDEMAQALEESWPPEHEDWAGRSDTLRDTADGVRESLREADESRKGNPRARLHKRDLAVDYSDLYDLESITFYVRDLTEVLSAAIWKKRQFEAELPESLRAPLAETFRAIGGVLEARNAGDDITPAVQAAEAALETAIAHLDEQSDSAHSSLGTAASVAFAARRILAIMRLRTQEAAEK</sequence>
<protein>
    <recommendedName>
        <fullName evidence="6">Integral membrane bound transporter domain-containing protein</fullName>
    </recommendedName>
</protein>
<keyword evidence="3 5" id="KW-1133">Transmembrane helix</keyword>
<name>A0ABV2QLS4_9MICO</name>
<dbReference type="EMBL" id="JBEPSJ010000001">
    <property type="protein sequence ID" value="MET4582005.1"/>
    <property type="molecule type" value="Genomic_DNA"/>
</dbReference>
<gene>
    <name evidence="7" type="ORF">ABIE21_001495</name>
</gene>
<evidence type="ECO:0000256" key="5">
    <source>
        <dbReference type="SAM" id="Phobius"/>
    </source>
</evidence>
<comment type="subcellular location">
    <subcellularLocation>
        <location evidence="1">Membrane</location>
        <topology evidence="1">Multi-pass membrane protein</topology>
    </subcellularLocation>
</comment>
<evidence type="ECO:0000256" key="2">
    <source>
        <dbReference type="ARBA" id="ARBA00022692"/>
    </source>
</evidence>
<evidence type="ECO:0000313" key="8">
    <source>
        <dbReference type="Proteomes" id="UP001549257"/>
    </source>
</evidence>
<accession>A0ABV2QLS4</accession>
<keyword evidence="4 5" id="KW-0472">Membrane</keyword>
<dbReference type="Pfam" id="PF13515">
    <property type="entry name" value="FUSC_2"/>
    <property type="match status" value="1"/>
</dbReference>
<evidence type="ECO:0000313" key="7">
    <source>
        <dbReference type="EMBL" id="MET4582005.1"/>
    </source>
</evidence>
<organism evidence="7 8">
    <name type="scientific">Conyzicola nivalis</name>
    <dbReference type="NCBI Taxonomy" id="1477021"/>
    <lineage>
        <taxon>Bacteria</taxon>
        <taxon>Bacillati</taxon>
        <taxon>Actinomycetota</taxon>
        <taxon>Actinomycetes</taxon>
        <taxon>Micrococcales</taxon>
        <taxon>Microbacteriaceae</taxon>
        <taxon>Conyzicola</taxon>
    </lineage>
</organism>
<dbReference type="InterPro" id="IPR049453">
    <property type="entry name" value="Memb_transporter_dom"/>
</dbReference>
<proteinExistence type="predicted"/>
<feature type="transmembrane region" description="Helical" evidence="5">
    <location>
        <begin position="26"/>
        <end position="46"/>
    </location>
</feature>
<evidence type="ECO:0000256" key="4">
    <source>
        <dbReference type="ARBA" id="ARBA00023136"/>
    </source>
</evidence>
<keyword evidence="8" id="KW-1185">Reference proteome</keyword>
<feature type="transmembrane region" description="Helical" evidence="5">
    <location>
        <begin position="75"/>
        <end position="96"/>
    </location>
</feature>
<evidence type="ECO:0000256" key="1">
    <source>
        <dbReference type="ARBA" id="ARBA00004141"/>
    </source>
</evidence>
<feature type="domain" description="Integral membrane bound transporter" evidence="6">
    <location>
        <begin position="38"/>
        <end position="163"/>
    </location>
</feature>
<dbReference type="Proteomes" id="UP001549257">
    <property type="component" value="Unassembled WGS sequence"/>
</dbReference>
<comment type="caution">
    <text evidence="7">The sequence shown here is derived from an EMBL/GenBank/DDBJ whole genome shotgun (WGS) entry which is preliminary data.</text>
</comment>
<reference evidence="7 8" key="1">
    <citation type="submission" date="2024-06" db="EMBL/GenBank/DDBJ databases">
        <title>Sorghum-associated microbial communities from plants grown in Nebraska, USA.</title>
        <authorList>
            <person name="Schachtman D."/>
        </authorList>
    </citation>
    <scope>NUCLEOTIDE SEQUENCE [LARGE SCALE GENOMIC DNA]</scope>
    <source>
        <strain evidence="7 8">2857</strain>
    </source>
</reference>
<keyword evidence="2 5" id="KW-0812">Transmembrane</keyword>
<feature type="transmembrane region" description="Helical" evidence="5">
    <location>
        <begin position="101"/>
        <end position="120"/>
    </location>
</feature>
<feature type="transmembrane region" description="Helical" evidence="5">
    <location>
        <begin position="126"/>
        <end position="142"/>
    </location>
</feature>